<evidence type="ECO:0000256" key="10">
    <source>
        <dbReference type="ARBA" id="ARBA00022840"/>
    </source>
</evidence>
<reference evidence="16 17" key="1">
    <citation type="submission" date="2024-04" db="EMBL/GenBank/DDBJ databases">
        <title>Human intestinal bacterial collection.</title>
        <authorList>
            <person name="Pauvert C."/>
            <person name="Hitch T.C.A."/>
            <person name="Clavel T."/>
        </authorList>
    </citation>
    <scope>NUCLEOTIDE SEQUENCE [LARGE SCALE GENOMIC DNA]</scope>
    <source>
        <strain evidence="16 17">CLA-AA-H181</strain>
    </source>
</reference>
<evidence type="ECO:0000256" key="12">
    <source>
        <dbReference type="ARBA" id="ARBA00023012"/>
    </source>
</evidence>
<feature type="transmembrane region" description="Helical" evidence="14">
    <location>
        <begin position="377"/>
        <end position="398"/>
    </location>
</feature>
<keyword evidence="11 14" id="KW-1133">Transmembrane helix</keyword>
<dbReference type="SUPFAM" id="SSF55874">
    <property type="entry name" value="ATPase domain of HSP90 chaperone/DNA topoisomerase II/histidine kinase"/>
    <property type="match status" value="1"/>
</dbReference>
<dbReference type="Gene3D" id="3.30.565.10">
    <property type="entry name" value="Histidine kinase-like ATPase, C-terminal domain"/>
    <property type="match status" value="1"/>
</dbReference>
<proteinExistence type="predicted"/>
<evidence type="ECO:0000256" key="5">
    <source>
        <dbReference type="ARBA" id="ARBA00022553"/>
    </source>
</evidence>
<dbReference type="InterPro" id="IPR050398">
    <property type="entry name" value="HssS/ArlS-like"/>
</dbReference>
<accession>A0ABV1I9E3</accession>
<dbReference type="EC" id="2.7.13.3" evidence="3"/>
<evidence type="ECO:0000256" key="1">
    <source>
        <dbReference type="ARBA" id="ARBA00000085"/>
    </source>
</evidence>
<keyword evidence="8" id="KW-0547">Nucleotide-binding</keyword>
<keyword evidence="12" id="KW-0902">Two-component regulatory system</keyword>
<dbReference type="InterPro" id="IPR003661">
    <property type="entry name" value="HisK_dim/P_dom"/>
</dbReference>
<dbReference type="PANTHER" id="PTHR45528">
    <property type="entry name" value="SENSOR HISTIDINE KINASE CPXA"/>
    <property type="match status" value="1"/>
</dbReference>
<dbReference type="InterPro" id="IPR036097">
    <property type="entry name" value="HisK_dim/P_sf"/>
</dbReference>
<evidence type="ECO:0000256" key="4">
    <source>
        <dbReference type="ARBA" id="ARBA00022475"/>
    </source>
</evidence>
<dbReference type="Pfam" id="PF02518">
    <property type="entry name" value="HATPase_c"/>
    <property type="match status" value="1"/>
</dbReference>
<feature type="transmembrane region" description="Helical" evidence="14">
    <location>
        <begin position="508"/>
        <end position="530"/>
    </location>
</feature>
<dbReference type="Pfam" id="PF00512">
    <property type="entry name" value="HisKA"/>
    <property type="match status" value="1"/>
</dbReference>
<evidence type="ECO:0000256" key="14">
    <source>
        <dbReference type="SAM" id="Phobius"/>
    </source>
</evidence>
<keyword evidence="9 16" id="KW-0418">Kinase</keyword>
<feature type="transmembrane region" description="Helical" evidence="14">
    <location>
        <begin position="483"/>
        <end position="502"/>
    </location>
</feature>
<keyword evidence="4" id="KW-1003">Cell membrane</keyword>
<dbReference type="InterPro" id="IPR036890">
    <property type="entry name" value="HATPase_C_sf"/>
</dbReference>
<dbReference type="SMART" id="SM00388">
    <property type="entry name" value="HisKA"/>
    <property type="match status" value="1"/>
</dbReference>
<dbReference type="GO" id="GO:0016301">
    <property type="term" value="F:kinase activity"/>
    <property type="evidence" value="ECO:0007669"/>
    <property type="project" value="UniProtKB-KW"/>
</dbReference>
<keyword evidence="17" id="KW-1185">Reference proteome</keyword>
<feature type="domain" description="Histidine kinase" evidence="15">
    <location>
        <begin position="594"/>
        <end position="797"/>
    </location>
</feature>
<evidence type="ECO:0000256" key="6">
    <source>
        <dbReference type="ARBA" id="ARBA00022679"/>
    </source>
</evidence>
<protein>
    <recommendedName>
        <fullName evidence="3">histidine kinase</fullName>
        <ecNumber evidence="3">2.7.13.3</ecNumber>
    </recommendedName>
</protein>
<dbReference type="SUPFAM" id="SSF47384">
    <property type="entry name" value="Homodimeric domain of signal transducing histidine kinase"/>
    <property type="match status" value="1"/>
</dbReference>
<comment type="caution">
    <text evidence="16">The sequence shown here is derived from an EMBL/GenBank/DDBJ whole genome shotgun (WGS) entry which is preliminary data.</text>
</comment>
<dbReference type="InterPro" id="IPR005467">
    <property type="entry name" value="His_kinase_dom"/>
</dbReference>
<keyword evidence="6" id="KW-0808">Transferase</keyword>
<evidence type="ECO:0000259" key="15">
    <source>
        <dbReference type="PROSITE" id="PS50109"/>
    </source>
</evidence>
<sequence length="810" mass="90163">MDKAIYKIRGNVFFKLGIYILVAVLAYGTLYTGGLVLQGSYLGVYSDDDQGATPYERLVNDYVEDTNYALTEKVNAYIQDTRSQLESITTYSQLVSADHNGDKVITAADVFRRLTNADTTSAIKSSYRYADMSERGDIGYMLTVACSDDANANTGKIKVTTGNIKLINDEARLDDNIYTNDYDSTIEVPVKRYIVFDKQSDMEQGEQYINALMGNDDPYYDEYTYNEEYEESDTVEDDTDSALTADGKSITTQDIMYGDHYPSSVEKLYFDDTDEIGSSSGNGYCLVLSYDAYSFINVTGKCYVDVTAAVDNTKASNPEIVQYIGIWRTKSKEILAGFAVMLLLCIVMSIFSMVNAGVKTGKETITLGRFERTPTELVLAMAVCSAAAAVGICVESGIASICVNQYRNYTFVSENIQYIAFLVPVACLYSVALFFFNNMVAKVKAGTFWADCLIIRALKWIARKTKACFRYVKSHMSLTQKGVWAYIGITIVEIILVAILAAGSMRGLLWVVIYIILKWLCIVGIVAYLIQTQELYKCAKEMAEGNLDRKADTSKMFWVFRAHGEHLNQIRDGMSKAVEARIKSEHLKTELITNVSHDIKTPLTSIINYVDLLQKGDMDEKTRQEYIEVLSRQSARLKKLIEDLVEASKASTGNIQINWAEIDANMLLEQAIGEYGDKLDKAGLKVVFTGSDTPAVVMADGQHLWRVFDNLLANISKYAMPGTRVYASVIRGDGEVRMEFKNISRDPLNVSSDELMERFVRGDSSRNTEGSGLGLSIANSLCTLMNARFTISIDGDLFKAAIIFTDNGTL</sequence>
<evidence type="ECO:0000313" key="16">
    <source>
        <dbReference type="EMBL" id="MEQ2592834.1"/>
    </source>
</evidence>
<dbReference type="Gene3D" id="1.10.287.130">
    <property type="match status" value="1"/>
</dbReference>
<keyword evidence="7 14" id="KW-0812">Transmembrane</keyword>
<keyword evidence="5" id="KW-0597">Phosphoprotein</keyword>
<evidence type="ECO:0000256" key="13">
    <source>
        <dbReference type="ARBA" id="ARBA00023136"/>
    </source>
</evidence>
<evidence type="ECO:0000256" key="9">
    <source>
        <dbReference type="ARBA" id="ARBA00022777"/>
    </source>
</evidence>
<comment type="catalytic activity">
    <reaction evidence="1">
        <text>ATP + protein L-histidine = ADP + protein N-phospho-L-histidine.</text>
        <dbReference type="EC" id="2.7.13.3"/>
    </reaction>
</comment>
<evidence type="ECO:0000256" key="7">
    <source>
        <dbReference type="ARBA" id="ARBA00022692"/>
    </source>
</evidence>
<gene>
    <name evidence="16" type="ORF">AAAU18_07930</name>
</gene>
<dbReference type="Proteomes" id="UP001494672">
    <property type="component" value="Unassembled WGS sequence"/>
</dbReference>
<feature type="transmembrane region" description="Helical" evidence="14">
    <location>
        <begin position="334"/>
        <end position="356"/>
    </location>
</feature>
<dbReference type="PANTHER" id="PTHR45528:SF1">
    <property type="entry name" value="SENSOR HISTIDINE KINASE CPXA"/>
    <property type="match status" value="1"/>
</dbReference>
<feature type="transmembrane region" description="Helical" evidence="14">
    <location>
        <begin position="12"/>
        <end position="31"/>
    </location>
</feature>
<keyword evidence="13 14" id="KW-0472">Membrane</keyword>
<evidence type="ECO:0000256" key="11">
    <source>
        <dbReference type="ARBA" id="ARBA00022989"/>
    </source>
</evidence>
<name>A0ABV1I9E3_9FIRM</name>
<evidence type="ECO:0000256" key="3">
    <source>
        <dbReference type="ARBA" id="ARBA00012438"/>
    </source>
</evidence>
<evidence type="ECO:0000256" key="8">
    <source>
        <dbReference type="ARBA" id="ARBA00022741"/>
    </source>
</evidence>
<dbReference type="SMART" id="SM00387">
    <property type="entry name" value="HATPase_c"/>
    <property type="match status" value="1"/>
</dbReference>
<dbReference type="PROSITE" id="PS50109">
    <property type="entry name" value="HIS_KIN"/>
    <property type="match status" value="1"/>
</dbReference>
<dbReference type="InterPro" id="IPR003594">
    <property type="entry name" value="HATPase_dom"/>
</dbReference>
<keyword evidence="10" id="KW-0067">ATP-binding</keyword>
<evidence type="ECO:0000256" key="2">
    <source>
        <dbReference type="ARBA" id="ARBA00004651"/>
    </source>
</evidence>
<comment type="subcellular location">
    <subcellularLocation>
        <location evidence="2">Cell membrane</location>
        <topology evidence="2">Multi-pass membrane protein</topology>
    </subcellularLocation>
</comment>
<evidence type="ECO:0000313" key="17">
    <source>
        <dbReference type="Proteomes" id="UP001494672"/>
    </source>
</evidence>
<organism evidence="16 17">
    <name type="scientific">Coprococcus aceti</name>
    <dbReference type="NCBI Taxonomy" id="2981786"/>
    <lineage>
        <taxon>Bacteria</taxon>
        <taxon>Bacillati</taxon>
        <taxon>Bacillota</taxon>
        <taxon>Clostridia</taxon>
        <taxon>Lachnospirales</taxon>
        <taxon>Lachnospiraceae</taxon>
        <taxon>Coprococcus</taxon>
    </lineage>
</organism>
<dbReference type="RefSeq" id="WP_022215880.1">
    <property type="nucleotide sequence ID" value="NZ_JBBNGJ010000005.1"/>
</dbReference>
<dbReference type="CDD" id="cd00082">
    <property type="entry name" value="HisKA"/>
    <property type="match status" value="1"/>
</dbReference>
<feature type="transmembrane region" description="Helical" evidence="14">
    <location>
        <begin position="418"/>
        <end position="436"/>
    </location>
</feature>
<dbReference type="EMBL" id="JBBNGJ010000005">
    <property type="protein sequence ID" value="MEQ2592834.1"/>
    <property type="molecule type" value="Genomic_DNA"/>
</dbReference>